<feature type="transmembrane region" description="Helical" evidence="1">
    <location>
        <begin position="12"/>
        <end position="34"/>
    </location>
</feature>
<reference evidence="2 3" key="1">
    <citation type="submission" date="2024-01" db="EMBL/GenBank/DDBJ databases">
        <title>Seven novel Bacillus-like species.</title>
        <authorList>
            <person name="Liu G."/>
        </authorList>
    </citation>
    <scope>NUCLEOTIDE SEQUENCE [LARGE SCALE GENOMIC DNA]</scope>
    <source>
        <strain evidence="2 3">FJAT-51614</strain>
    </source>
</reference>
<evidence type="ECO:0000313" key="3">
    <source>
        <dbReference type="Proteomes" id="UP001364890"/>
    </source>
</evidence>
<keyword evidence="1" id="KW-0812">Transmembrane</keyword>
<sequence>MPIRRRNPRKKVILAGIQGLVIGVVGVLLFGFILNMSNEKKVEEQEQVSSPAIEEEQEEKIEVTGEAALPFKAKQYGMFTSKDSAMSFISTQPSLEKASIVRVGNEFYVWSELFVNEVSTSEGEVLPTFLKTINISANACADPKVKNIINILQEEKLSKNYFDSIAKKEDYPEDMMNIVTAVSTFSDISSVIRLHVLTHYLELNDCVKLNF</sequence>
<evidence type="ECO:0000256" key="1">
    <source>
        <dbReference type="SAM" id="Phobius"/>
    </source>
</evidence>
<gene>
    <name evidence="2" type="ORF">WAX74_07105</name>
</gene>
<keyword evidence="1" id="KW-0472">Membrane</keyword>
<dbReference type="Proteomes" id="UP001364890">
    <property type="component" value="Unassembled WGS sequence"/>
</dbReference>
<protein>
    <submittedName>
        <fullName evidence="2">Uncharacterized protein</fullName>
    </submittedName>
</protein>
<organism evidence="2 3">
    <name type="scientific">Psychrobacillus mangrovi</name>
    <dbReference type="NCBI Taxonomy" id="3117745"/>
    <lineage>
        <taxon>Bacteria</taxon>
        <taxon>Bacillati</taxon>
        <taxon>Bacillota</taxon>
        <taxon>Bacilli</taxon>
        <taxon>Bacillales</taxon>
        <taxon>Bacillaceae</taxon>
        <taxon>Psychrobacillus</taxon>
    </lineage>
</organism>
<accession>A0ABU8F347</accession>
<evidence type="ECO:0000313" key="2">
    <source>
        <dbReference type="EMBL" id="MEI4769412.1"/>
    </source>
</evidence>
<proteinExistence type="predicted"/>
<keyword evidence="3" id="KW-1185">Reference proteome</keyword>
<dbReference type="RefSeq" id="WP_336496964.1">
    <property type="nucleotide sequence ID" value="NZ_JBAWSY010000003.1"/>
</dbReference>
<name>A0ABU8F347_9BACI</name>
<dbReference type="EMBL" id="JBAWSY010000003">
    <property type="protein sequence ID" value="MEI4769412.1"/>
    <property type="molecule type" value="Genomic_DNA"/>
</dbReference>
<keyword evidence="1" id="KW-1133">Transmembrane helix</keyword>
<comment type="caution">
    <text evidence="2">The sequence shown here is derived from an EMBL/GenBank/DDBJ whole genome shotgun (WGS) entry which is preliminary data.</text>
</comment>